<evidence type="ECO:0000313" key="11">
    <source>
        <dbReference type="Proteomes" id="UP000254161"/>
    </source>
</evidence>
<keyword evidence="2 7" id="KW-0699">rRNA-binding</keyword>
<protein>
    <recommendedName>
        <fullName evidence="6 7">Large ribosomal subunit protein uL18</fullName>
    </recommendedName>
</protein>
<keyword evidence="5 7" id="KW-0687">Ribonucleoprotein</keyword>
<dbReference type="Proteomes" id="UP000278157">
    <property type="component" value="Chromosome"/>
</dbReference>
<evidence type="ECO:0000256" key="4">
    <source>
        <dbReference type="ARBA" id="ARBA00022980"/>
    </source>
</evidence>
<reference evidence="8 13" key="1">
    <citation type="submission" date="2018-06" db="EMBL/GenBank/DDBJ databases">
        <authorList>
            <consortium name="PulseNet: The National Subtyping Network for Foodborne Disease Surveillance"/>
            <person name="Tarr C.L."/>
            <person name="Trees E."/>
            <person name="Katz L.S."/>
            <person name="Carleton-Romer H.A."/>
            <person name="Stroika S."/>
            <person name="Kucerova Z."/>
            <person name="Roache K.F."/>
            <person name="Sabol A.L."/>
            <person name="Besser J."/>
            <person name="Gerner-Smidt P."/>
        </authorList>
    </citation>
    <scope>NUCLEOTIDE SEQUENCE [LARGE SCALE GENOMIC DNA]</scope>
    <source>
        <strain evidence="8 13">PNUSAC003104</strain>
    </source>
</reference>
<dbReference type="SUPFAM" id="SSF53137">
    <property type="entry name" value="Translational machinery components"/>
    <property type="match status" value="1"/>
</dbReference>
<dbReference type="Proteomes" id="UP000535305">
    <property type="component" value="Unassembled WGS sequence"/>
</dbReference>
<keyword evidence="3 7" id="KW-0694">RNA-binding</keyword>
<dbReference type="GO" id="GO:0008097">
    <property type="term" value="F:5S rRNA binding"/>
    <property type="evidence" value="ECO:0007669"/>
    <property type="project" value="TreeGrafter"/>
</dbReference>
<evidence type="ECO:0000256" key="2">
    <source>
        <dbReference type="ARBA" id="ARBA00022730"/>
    </source>
</evidence>
<dbReference type="OrthoDB" id="9810939at2"/>
<dbReference type="NCBIfam" id="TIGR00060">
    <property type="entry name" value="L18_bact"/>
    <property type="match status" value="1"/>
</dbReference>
<dbReference type="PANTHER" id="PTHR12899">
    <property type="entry name" value="39S RIBOSOMAL PROTEIN L18, MITOCHONDRIAL"/>
    <property type="match status" value="1"/>
</dbReference>
<gene>
    <name evidence="7 9" type="primary">rplR</name>
    <name evidence="8" type="ORF">CT510_01555</name>
    <name evidence="10" type="ORF">NCTC11541_01671</name>
    <name evidence="9" type="ORF">NCTC12264_00054</name>
</gene>
<comment type="similarity">
    <text evidence="1 7">Belongs to the universal ribosomal protein uL18 family.</text>
</comment>
<dbReference type="EMBL" id="UFUZ01000001">
    <property type="protein sequence ID" value="SUX25860.1"/>
    <property type="molecule type" value="Genomic_DNA"/>
</dbReference>
<sequence length="118" mass="13128">MRANVLKRKISLRIKRKRRIRAKISGCATLPRISVFKSNRTLYIQAIDDVKNITLAAADGHKLGIKANKDGAKKIGAEFAKVLKAQKIEQGVFDRNGYVYHGVIAALAESLRENGIRL</sequence>
<dbReference type="GO" id="GO:0003735">
    <property type="term" value="F:structural constituent of ribosome"/>
    <property type="evidence" value="ECO:0007669"/>
    <property type="project" value="InterPro"/>
</dbReference>
<evidence type="ECO:0000313" key="8">
    <source>
        <dbReference type="EMBL" id="EAJ1621344.1"/>
    </source>
</evidence>
<dbReference type="InterPro" id="IPR004389">
    <property type="entry name" value="Ribosomal_uL18_bac-type"/>
</dbReference>
<evidence type="ECO:0000256" key="6">
    <source>
        <dbReference type="ARBA" id="ARBA00035197"/>
    </source>
</evidence>
<dbReference type="EMBL" id="LR134372">
    <property type="protein sequence ID" value="VEG85603.1"/>
    <property type="molecule type" value="Genomic_DNA"/>
</dbReference>
<dbReference type="GO" id="GO:0006412">
    <property type="term" value="P:translation"/>
    <property type="evidence" value="ECO:0007669"/>
    <property type="project" value="UniProtKB-UniRule"/>
</dbReference>
<evidence type="ECO:0000313" key="12">
    <source>
        <dbReference type="Proteomes" id="UP000278157"/>
    </source>
</evidence>
<keyword evidence="4 7" id="KW-0689">Ribosomal protein</keyword>
<reference evidence="9 11" key="2">
    <citation type="submission" date="2018-06" db="EMBL/GenBank/DDBJ databases">
        <authorList>
            <consortium name="Pathogen Informatics"/>
            <person name="Doyle S."/>
        </authorList>
    </citation>
    <scope>NUCLEOTIDE SEQUENCE [LARGE SCALE GENOMIC DNA]</scope>
    <source>
        <strain evidence="9 11">NCTC12264</strain>
    </source>
</reference>
<dbReference type="GeneID" id="77231531"/>
<dbReference type="AlphaFoldDB" id="A0A381EFY3"/>
<dbReference type="CDD" id="cd00432">
    <property type="entry name" value="Ribosomal_L18_L5e"/>
    <property type="match status" value="1"/>
</dbReference>
<dbReference type="Pfam" id="PF00861">
    <property type="entry name" value="Ribosomal_L18p"/>
    <property type="match status" value="1"/>
</dbReference>
<evidence type="ECO:0000313" key="13">
    <source>
        <dbReference type="Proteomes" id="UP000535305"/>
    </source>
</evidence>
<evidence type="ECO:0000256" key="7">
    <source>
        <dbReference type="HAMAP-Rule" id="MF_01337"/>
    </source>
</evidence>
<evidence type="ECO:0000313" key="9">
    <source>
        <dbReference type="EMBL" id="SUX25860.1"/>
    </source>
</evidence>
<dbReference type="Proteomes" id="UP000254161">
    <property type="component" value="Unassembled WGS sequence"/>
</dbReference>
<dbReference type="Gene3D" id="3.30.420.100">
    <property type="match status" value="1"/>
</dbReference>
<dbReference type="PANTHER" id="PTHR12899:SF3">
    <property type="entry name" value="LARGE RIBOSOMAL SUBUNIT PROTEIN UL18M"/>
    <property type="match status" value="1"/>
</dbReference>
<reference evidence="10 12" key="3">
    <citation type="submission" date="2018-12" db="EMBL/GenBank/DDBJ databases">
        <authorList>
            <consortium name="Pathogen Informatics"/>
        </authorList>
    </citation>
    <scope>NUCLEOTIDE SEQUENCE [LARGE SCALE GENOMIC DNA]</scope>
    <source>
        <strain evidence="10 12">NCTC11541</strain>
    </source>
</reference>
<evidence type="ECO:0000256" key="5">
    <source>
        <dbReference type="ARBA" id="ARBA00023274"/>
    </source>
</evidence>
<dbReference type="HAMAP" id="MF_01337_B">
    <property type="entry name" value="Ribosomal_uL18_B"/>
    <property type="match status" value="1"/>
</dbReference>
<evidence type="ECO:0000313" key="10">
    <source>
        <dbReference type="EMBL" id="VEG85603.1"/>
    </source>
</evidence>
<evidence type="ECO:0000256" key="1">
    <source>
        <dbReference type="ARBA" id="ARBA00007116"/>
    </source>
</evidence>
<dbReference type="RefSeq" id="WP_004278035.1">
    <property type="nucleotide sequence ID" value="NZ_CABKPM010000001.1"/>
</dbReference>
<comment type="function">
    <text evidence="7">This is one of the proteins that bind and probably mediate the attachment of the 5S RNA into the large ribosomal subunit, where it forms part of the central protuberance.</text>
</comment>
<evidence type="ECO:0000256" key="3">
    <source>
        <dbReference type="ARBA" id="ARBA00022884"/>
    </source>
</evidence>
<dbReference type="GO" id="GO:0022625">
    <property type="term" value="C:cytosolic large ribosomal subunit"/>
    <property type="evidence" value="ECO:0007669"/>
    <property type="project" value="TreeGrafter"/>
</dbReference>
<name>A0A381EFY3_CAMUP</name>
<dbReference type="EMBL" id="AABVLA010000004">
    <property type="protein sequence ID" value="EAJ1621344.1"/>
    <property type="molecule type" value="Genomic_DNA"/>
</dbReference>
<keyword evidence="13" id="KW-1185">Reference proteome</keyword>
<dbReference type="InterPro" id="IPR057268">
    <property type="entry name" value="Ribosomal_L18"/>
</dbReference>
<dbReference type="InterPro" id="IPR005484">
    <property type="entry name" value="Ribosomal_uL18_bac/plant/anim"/>
</dbReference>
<accession>A0A381EFY3</accession>
<organism evidence="9 11">
    <name type="scientific">Campylobacter upsaliensis</name>
    <dbReference type="NCBI Taxonomy" id="28080"/>
    <lineage>
        <taxon>Bacteria</taxon>
        <taxon>Pseudomonadati</taxon>
        <taxon>Campylobacterota</taxon>
        <taxon>Epsilonproteobacteria</taxon>
        <taxon>Campylobacterales</taxon>
        <taxon>Campylobacteraceae</taxon>
        <taxon>Campylobacter</taxon>
    </lineage>
</organism>
<proteinExistence type="inferred from homology"/>
<comment type="subunit">
    <text evidence="7">Part of the 50S ribosomal subunit; part of the 5S rRNA/L5/L18/L25 subcomplex. Contacts the 5S and 23S rRNAs.</text>
</comment>